<dbReference type="PANTHER" id="PTHR30290">
    <property type="entry name" value="PERIPLASMIC BINDING COMPONENT OF ABC TRANSPORTER"/>
    <property type="match status" value="1"/>
</dbReference>
<reference evidence="5 6" key="1">
    <citation type="submission" date="2018-05" db="EMBL/GenBank/DDBJ databases">
        <title>Genomic Encyclopedia of Type Strains, Phase IV (KMG-IV): sequencing the most valuable type-strain genomes for metagenomic binning, comparative biology and taxonomic classification.</title>
        <authorList>
            <person name="Goeker M."/>
        </authorList>
    </citation>
    <scope>NUCLEOTIDE SEQUENCE [LARGE SCALE GENOMIC DNA]</scope>
    <source>
        <strain evidence="5 6">DSM 16791</strain>
    </source>
</reference>
<dbReference type="Pfam" id="PF00496">
    <property type="entry name" value="SBP_bac_5"/>
    <property type="match status" value="1"/>
</dbReference>
<accession>A0A317PIN1</accession>
<feature type="chain" id="PRO_5016466558" evidence="3">
    <location>
        <begin position="21"/>
        <end position="524"/>
    </location>
</feature>
<comment type="subcellular location">
    <subcellularLocation>
        <location evidence="1">Periplasm</location>
    </subcellularLocation>
</comment>
<dbReference type="SUPFAM" id="SSF53850">
    <property type="entry name" value="Periplasmic binding protein-like II"/>
    <property type="match status" value="1"/>
</dbReference>
<evidence type="ECO:0000313" key="6">
    <source>
        <dbReference type="Proteomes" id="UP000246352"/>
    </source>
</evidence>
<feature type="domain" description="Solute-binding protein family 5" evidence="4">
    <location>
        <begin position="80"/>
        <end position="433"/>
    </location>
</feature>
<organism evidence="5 6">
    <name type="scientific">Hoeflea marina</name>
    <dbReference type="NCBI Taxonomy" id="274592"/>
    <lineage>
        <taxon>Bacteria</taxon>
        <taxon>Pseudomonadati</taxon>
        <taxon>Pseudomonadota</taxon>
        <taxon>Alphaproteobacteria</taxon>
        <taxon>Hyphomicrobiales</taxon>
        <taxon>Rhizobiaceae</taxon>
        <taxon>Hoeflea</taxon>
    </lineage>
</organism>
<dbReference type="Proteomes" id="UP000246352">
    <property type="component" value="Unassembled WGS sequence"/>
</dbReference>
<dbReference type="GO" id="GO:1904680">
    <property type="term" value="F:peptide transmembrane transporter activity"/>
    <property type="evidence" value="ECO:0007669"/>
    <property type="project" value="TreeGrafter"/>
</dbReference>
<dbReference type="InterPro" id="IPR039424">
    <property type="entry name" value="SBP_5"/>
</dbReference>
<name>A0A317PIN1_9HYPH</name>
<dbReference type="GO" id="GO:0015833">
    <property type="term" value="P:peptide transport"/>
    <property type="evidence" value="ECO:0007669"/>
    <property type="project" value="TreeGrafter"/>
</dbReference>
<dbReference type="InterPro" id="IPR030678">
    <property type="entry name" value="Peptide/Ni-bd"/>
</dbReference>
<dbReference type="OrthoDB" id="9803988at2"/>
<dbReference type="RefSeq" id="WP_110032534.1">
    <property type="nucleotide sequence ID" value="NZ_QGTR01000003.1"/>
</dbReference>
<comment type="similarity">
    <text evidence="2">Belongs to the bacterial solute-binding protein 5 family.</text>
</comment>
<keyword evidence="3" id="KW-0732">Signal</keyword>
<dbReference type="PIRSF" id="PIRSF002741">
    <property type="entry name" value="MppA"/>
    <property type="match status" value="1"/>
</dbReference>
<evidence type="ECO:0000256" key="1">
    <source>
        <dbReference type="ARBA" id="ARBA00004418"/>
    </source>
</evidence>
<protein>
    <submittedName>
        <fullName evidence="5">Peptide/nickel transport system substrate-binding protein</fullName>
    </submittedName>
</protein>
<sequence length="524" mass="57313">MKHRMMTAGILLAGGLAVFAGTTDLALAGPDTNILNVGIAAPDAGRLDPHLSATTIDKAVFGWMFNGLVRLKPGTASPETVEPDLAESWETSADGLDWTFHLRQGVQCHHGYGELTSADIVYSLNRAADPNRSSFSGDFSVFDKVEAVDPYTVKIVLKNPVPSLLGLVTNYHGGNIVCMKAAEEMGEDFQKRPIGTGPFMYGEYKPQQSLMLVANPDYFRGKPELDGINYQYVPSDSARDLAFQSGELDMLYGKQDQTWVERTKQVEGAVVHVMEPAEMSVMSLNITSKPLDDIRVRQAIAMAVDRDQFMEFKGRDVTRVAKSVVPQGYLGYADMSELMPKHDVAGAKALLAEAGFPDGVTLKVIHTALPGMLGTMEVFQAQLAEAGIKLDLEVVEHATFHAQIRKDLSQIVHYSAARFPVADTYLTQFFHSGSIVGTPTGITNFSHCAVADKEIEAARVEQDPEAQKQLWKTAQEKIMAEVCGIPIYENLQIWATKTNLDLGYELIGSLSLGPPVTEKTHFIK</sequence>
<dbReference type="InterPro" id="IPR000914">
    <property type="entry name" value="SBP_5_dom"/>
</dbReference>
<dbReference type="EMBL" id="QGTR01000003">
    <property type="protein sequence ID" value="PWW00302.1"/>
    <property type="molecule type" value="Genomic_DNA"/>
</dbReference>
<dbReference type="AlphaFoldDB" id="A0A317PIN1"/>
<dbReference type="Gene3D" id="3.10.105.10">
    <property type="entry name" value="Dipeptide-binding Protein, Domain 3"/>
    <property type="match status" value="1"/>
</dbReference>
<comment type="caution">
    <text evidence="5">The sequence shown here is derived from an EMBL/GenBank/DDBJ whole genome shotgun (WGS) entry which is preliminary data.</text>
</comment>
<dbReference type="GO" id="GO:0043190">
    <property type="term" value="C:ATP-binding cassette (ABC) transporter complex"/>
    <property type="evidence" value="ECO:0007669"/>
    <property type="project" value="InterPro"/>
</dbReference>
<evidence type="ECO:0000256" key="3">
    <source>
        <dbReference type="SAM" id="SignalP"/>
    </source>
</evidence>
<dbReference type="Gene3D" id="3.40.190.10">
    <property type="entry name" value="Periplasmic binding protein-like II"/>
    <property type="match status" value="1"/>
</dbReference>
<keyword evidence="6" id="KW-1185">Reference proteome</keyword>
<dbReference type="GO" id="GO:0030288">
    <property type="term" value="C:outer membrane-bounded periplasmic space"/>
    <property type="evidence" value="ECO:0007669"/>
    <property type="project" value="UniProtKB-ARBA"/>
</dbReference>
<feature type="signal peptide" evidence="3">
    <location>
        <begin position="1"/>
        <end position="20"/>
    </location>
</feature>
<gene>
    <name evidence="5" type="ORF">DFR52_103505</name>
</gene>
<proteinExistence type="inferred from homology"/>
<evidence type="ECO:0000313" key="5">
    <source>
        <dbReference type="EMBL" id="PWW00302.1"/>
    </source>
</evidence>
<dbReference type="CDD" id="cd08508">
    <property type="entry name" value="PBP2_NikA_DppA_OppA_like_1"/>
    <property type="match status" value="1"/>
</dbReference>
<dbReference type="Gene3D" id="3.90.76.10">
    <property type="entry name" value="Dipeptide-binding Protein, Domain 1"/>
    <property type="match status" value="1"/>
</dbReference>
<evidence type="ECO:0000259" key="4">
    <source>
        <dbReference type="Pfam" id="PF00496"/>
    </source>
</evidence>
<evidence type="ECO:0000256" key="2">
    <source>
        <dbReference type="ARBA" id="ARBA00005695"/>
    </source>
</evidence>